<dbReference type="SUPFAM" id="SSF53474">
    <property type="entry name" value="alpha/beta-Hydrolases"/>
    <property type="match status" value="1"/>
</dbReference>
<dbReference type="RefSeq" id="XP_005793910.1">
    <property type="nucleotide sequence ID" value="XM_005793853.1"/>
</dbReference>
<evidence type="ECO:0000256" key="1">
    <source>
        <dbReference type="ARBA" id="ARBA00022801"/>
    </source>
</evidence>
<dbReference type="STRING" id="2903.R1G0E8"/>
<dbReference type="KEGG" id="ehx:EMIHUDRAFT_447369"/>
<evidence type="ECO:0000259" key="2">
    <source>
        <dbReference type="Pfam" id="PF07859"/>
    </source>
</evidence>
<name>A0A0D3L0E6_EMIH1</name>
<accession>A0A0D3L0E6</accession>
<dbReference type="AlphaFoldDB" id="A0A0D3L0E6"/>
<dbReference type="Pfam" id="PF07859">
    <property type="entry name" value="Abhydrolase_3"/>
    <property type="match status" value="1"/>
</dbReference>
<reference evidence="3" key="2">
    <citation type="submission" date="2024-10" db="UniProtKB">
        <authorList>
            <consortium name="EnsemblProtists"/>
        </authorList>
    </citation>
    <scope>IDENTIFICATION</scope>
</reference>
<organism evidence="3 4">
    <name type="scientific">Emiliania huxleyi (strain CCMP1516)</name>
    <dbReference type="NCBI Taxonomy" id="280463"/>
    <lineage>
        <taxon>Eukaryota</taxon>
        <taxon>Haptista</taxon>
        <taxon>Haptophyta</taxon>
        <taxon>Prymnesiophyceae</taxon>
        <taxon>Isochrysidales</taxon>
        <taxon>Noelaerhabdaceae</taxon>
        <taxon>Emiliania</taxon>
    </lineage>
</organism>
<feature type="domain" description="Alpha/beta hydrolase fold-3" evidence="2">
    <location>
        <begin position="149"/>
        <end position="321"/>
    </location>
</feature>
<dbReference type="GO" id="GO:0016787">
    <property type="term" value="F:hydrolase activity"/>
    <property type="evidence" value="ECO:0007669"/>
    <property type="project" value="UniProtKB-KW"/>
</dbReference>
<dbReference type="EnsemblProtists" id="EOD41481">
    <property type="protein sequence ID" value="EOD41481"/>
    <property type="gene ID" value="EMIHUDRAFT_447369"/>
</dbReference>
<keyword evidence="1" id="KW-0378">Hydrolase</keyword>
<dbReference type="InterPro" id="IPR029058">
    <property type="entry name" value="AB_hydrolase_fold"/>
</dbReference>
<dbReference type="PANTHER" id="PTHR48081:SF8">
    <property type="entry name" value="ALPHA_BETA HYDROLASE FOLD-3 DOMAIN-CONTAINING PROTEIN-RELATED"/>
    <property type="match status" value="1"/>
</dbReference>
<sequence>MLAGLGVSTATFNPADCDSSYALLERPNAEWPVGATDTFAASTREKKTRKWRKMVEPWWDHELVSVPSTHGQRNITIALHRWRARHAVTLGGGRRPALVLWVHGGGMVLPSGRLGDPQIGILRRLGPQLLIAAASHPTNTRYRTHPGFHMTEVEYALAPRYPCPAAAEDVINSLDWVLSHAAALGGDPERVAVMGESAGGNLAAALHAARRRLPVRFAGVFYPMVENAVASPSYSLFSQGPGLRKCAMEFFWRAYCPTAEACSTWRCTPLSGDALAAAATGHPPTLVISCSSDVLRDDGVRYWRALVAAGVAADHQQVEGSHGCTHAANSSTRDRYLDKLRVALGLD</sequence>
<dbReference type="PANTHER" id="PTHR48081">
    <property type="entry name" value="AB HYDROLASE SUPERFAMILY PROTEIN C4A8.06C"/>
    <property type="match status" value="1"/>
</dbReference>
<proteinExistence type="predicted"/>
<keyword evidence="4" id="KW-1185">Reference proteome</keyword>
<dbReference type="HOGENOM" id="CLU_012494_6_1_1"/>
<evidence type="ECO:0000313" key="4">
    <source>
        <dbReference type="Proteomes" id="UP000013827"/>
    </source>
</evidence>
<dbReference type="eggNOG" id="KOG1515">
    <property type="taxonomic scope" value="Eukaryota"/>
</dbReference>
<dbReference type="PaxDb" id="2903-EOD41481"/>
<dbReference type="Proteomes" id="UP000013827">
    <property type="component" value="Unassembled WGS sequence"/>
</dbReference>
<dbReference type="InterPro" id="IPR050300">
    <property type="entry name" value="GDXG_lipolytic_enzyme"/>
</dbReference>
<reference evidence="4" key="1">
    <citation type="journal article" date="2013" name="Nature">
        <title>Pan genome of the phytoplankton Emiliania underpins its global distribution.</title>
        <authorList>
            <person name="Read B.A."/>
            <person name="Kegel J."/>
            <person name="Klute M.J."/>
            <person name="Kuo A."/>
            <person name="Lefebvre S.C."/>
            <person name="Maumus F."/>
            <person name="Mayer C."/>
            <person name="Miller J."/>
            <person name="Monier A."/>
            <person name="Salamov A."/>
            <person name="Young J."/>
            <person name="Aguilar M."/>
            <person name="Claverie J.M."/>
            <person name="Frickenhaus S."/>
            <person name="Gonzalez K."/>
            <person name="Herman E.K."/>
            <person name="Lin Y.C."/>
            <person name="Napier J."/>
            <person name="Ogata H."/>
            <person name="Sarno A.F."/>
            <person name="Shmutz J."/>
            <person name="Schroeder D."/>
            <person name="de Vargas C."/>
            <person name="Verret F."/>
            <person name="von Dassow P."/>
            <person name="Valentin K."/>
            <person name="Van de Peer Y."/>
            <person name="Wheeler G."/>
            <person name="Dacks J.B."/>
            <person name="Delwiche C.F."/>
            <person name="Dyhrman S.T."/>
            <person name="Glockner G."/>
            <person name="John U."/>
            <person name="Richards T."/>
            <person name="Worden A.Z."/>
            <person name="Zhang X."/>
            <person name="Grigoriev I.V."/>
            <person name="Allen A.E."/>
            <person name="Bidle K."/>
            <person name="Borodovsky M."/>
            <person name="Bowler C."/>
            <person name="Brownlee C."/>
            <person name="Cock J.M."/>
            <person name="Elias M."/>
            <person name="Gladyshev V.N."/>
            <person name="Groth M."/>
            <person name="Guda C."/>
            <person name="Hadaegh A."/>
            <person name="Iglesias-Rodriguez M.D."/>
            <person name="Jenkins J."/>
            <person name="Jones B.M."/>
            <person name="Lawson T."/>
            <person name="Leese F."/>
            <person name="Lindquist E."/>
            <person name="Lobanov A."/>
            <person name="Lomsadze A."/>
            <person name="Malik S.B."/>
            <person name="Marsh M.E."/>
            <person name="Mackinder L."/>
            <person name="Mock T."/>
            <person name="Mueller-Roeber B."/>
            <person name="Pagarete A."/>
            <person name="Parker M."/>
            <person name="Probert I."/>
            <person name="Quesneville H."/>
            <person name="Raines C."/>
            <person name="Rensing S.A."/>
            <person name="Riano-Pachon D.M."/>
            <person name="Richier S."/>
            <person name="Rokitta S."/>
            <person name="Shiraiwa Y."/>
            <person name="Soanes D.M."/>
            <person name="van der Giezen M."/>
            <person name="Wahlund T.M."/>
            <person name="Williams B."/>
            <person name="Wilson W."/>
            <person name="Wolfe G."/>
            <person name="Wurch L.L."/>
        </authorList>
    </citation>
    <scope>NUCLEOTIDE SEQUENCE</scope>
</reference>
<protein>
    <recommendedName>
        <fullName evidence="2">Alpha/beta hydrolase fold-3 domain-containing protein</fullName>
    </recommendedName>
</protein>
<dbReference type="Gene3D" id="3.40.50.1820">
    <property type="entry name" value="alpha/beta hydrolase"/>
    <property type="match status" value="1"/>
</dbReference>
<dbReference type="GeneID" id="17286751"/>
<dbReference type="InterPro" id="IPR013094">
    <property type="entry name" value="AB_hydrolase_3"/>
</dbReference>
<evidence type="ECO:0000313" key="3">
    <source>
        <dbReference type="EnsemblProtists" id="EOD41481"/>
    </source>
</evidence>